<dbReference type="InterPro" id="IPR018076">
    <property type="entry name" value="T2SS_GspF_dom"/>
</dbReference>
<evidence type="ECO:0000256" key="6">
    <source>
        <dbReference type="SAM" id="Phobius"/>
    </source>
</evidence>
<dbReference type="PANTHER" id="PTHR35007">
    <property type="entry name" value="INTEGRAL MEMBRANE PROTEIN-RELATED"/>
    <property type="match status" value="1"/>
</dbReference>
<accession>A0ABV6N3T3</accession>
<keyword evidence="4 6" id="KW-1133">Transmembrane helix</keyword>
<evidence type="ECO:0000256" key="4">
    <source>
        <dbReference type="ARBA" id="ARBA00022989"/>
    </source>
</evidence>
<keyword evidence="3 6" id="KW-0812">Transmembrane</keyword>
<evidence type="ECO:0000256" key="5">
    <source>
        <dbReference type="ARBA" id="ARBA00023136"/>
    </source>
</evidence>
<evidence type="ECO:0000313" key="9">
    <source>
        <dbReference type="Proteomes" id="UP001589810"/>
    </source>
</evidence>
<evidence type="ECO:0000259" key="7">
    <source>
        <dbReference type="Pfam" id="PF00482"/>
    </source>
</evidence>
<sequence length="231" mass="24017">MPRPTTGVLAVVGAALGWCLLGPGGAVANAVLCTTCWRRWHSRRGLRQRTQAAEGMVGALGAMVAELRVGAHPATAAERAAIDADPLAAKAMSTVANTARLGGDVDRALVRSATAEPSLAVVLSQVGRAWRLATRHGLPLAEVLDSVRRDLDQRLQFGRQVHARMAGPRVSAAVLAALPELGVLLGEAVDARPLHVLADTVVGQVLLVVGALLICAGVVWSAKLTDHVVMP</sequence>
<feature type="domain" description="Type II secretion system protein GspF" evidence="7">
    <location>
        <begin position="62"/>
        <end position="178"/>
    </location>
</feature>
<proteinExistence type="predicted"/>
<evidence type="ECO:0000256" key="2">
    <source>
        <dbReference type="ARBA" id="ARBA00022475"/>
    </source>
</evidence>
<dbReference type="RefSeq" id="WP_273936934.1">
    <property type="nucleotide sequence ID" value="NZ_CP097263.1"/>
</dbReference>
<reference evidence="8 9" key="1">
    <citation type="submission" date="2024-09" db="EMBL/GenBank/DDBJ databases">
        <authorList>
            <person name="Sun Q."/>
            <person name="Mori K."/>
        </authorList>
    </citation>
    <scope>NUCLEOTIDE SEQUENCE [LARGE SCALE GENOMIC DNA]</scope>
    <source>
        <strain evidence="8 9">TBRC 1432</strain>
    </source>
</reference>
<gene>
    <name evidence="8" type="ORF">ACFFH7_34640</name>
</gene>
<keyword evidence="5 6" id="KW-0472">Membrane</keyword>
<protein>
    <submittedName>
        <fullName evidence="8">Type II secretion system F family protein</fullName>
    </submittedName>
</protein>
<keyword evidence="2" id="KW-1003">Cell membrane</keyword>
<comment type="caution">
    <text evidence="8">The sequence shown here is derived from an EMBL/GenBank/DDBJ whole genome shotgun (WGS) entry which is preliminary data.</text>
</comment>
<feature type="transmembrane region" description="Helical" evidence="6">
    <location>
        <begin position="201"/>
        <end position="222"/>
    </location>
</feature>
<dbReference type="EMBL" id="JBHLUD010000013">
    <property type="protein sequence ID" value="MFC0546691.1"/>
    <property type="molecule type" value="Genomic_DNA"/>
</dbReference>
<organism evidence="8 9">
    <name type="scientific">Kutzneria chonburiensis</name>
    <dbReference type="NCBI Taxonomy" id="1483604"/>
    <lineage>
        <taxon>Bacteria</taxon>
        <taxon>Bacillati</taxon>
        <taxon>Actinomycetota</taxon>
        <taxon>Actinomycetes</taxon>
        <taxon>Pseudonocardiales</taxon>
        <taxon>Pseudonocardiaceae</taxon>
        <taxon>Kutzneria</taxon>
    </lineage>
</organism>
<dbReference type="PANTHER" id="PTHR35007:SF4">
    <property type="entry name" value="CONSERVED TRANSMEMBRANE PROTEIN-RELATED"/>
    <property type="match status" value="1"/>
</dbReference>
<comment type="subcellular location">
    <subcellularLocation>
        <location evidence="1">Cell membrane</location>
        <topology evidence="1">Multi-pass membrane protein</topology>
    </subcellularLocation>
</comment>
<dbReference type="Pfam" id="PF00482">
    <property type="entry name" value="T2SSF"/>
    <property type="match status" value="1"/>
</dbReference>
<evidence type="ECO:0000313" key="8">
    <source>
        <dbReference type="EMBL" id="MFC0546691.1"/>
    </source>
</evidence>
<name>A0ABV6N3T3_9PSEU</name>
<evidence type="ECO:0000256" key="3">
    <source>
        <dbReference type="ARBA" id="ARBA00022692"/>
    </source>
</evidence>
<dbReference type="Proteomes" id="UP001589810">
    <property type="component" value="Unassembled WGS sequence"/>
</dbReference>
<keyword evidence="9" id="KW-1185">Reference proteome</keyword>
<evidence type="ECO:0000256" key="1">
    <source>
        <dbReference type="ARBA" id="ARBA00004651"/>
    </source>
</evidence>